<name>A0A1U7XTG6_NICSY</name>
<dbReference type="InterPro" id="IPR002156">
    <property type="entry name" value="RNaseH_domain"/>
</dbReference>
<evidence type="ECO:0000313" key="6">
    <source>
        <dbReference type="RefSeq" id="XP_009795325.1"/>
    </source>
</evidence>
<dbReference type="CDD" id="cd06222">
    <property type="entry name" value="RNase_H_like"/>
    <property type="match status" value="1"/>
</dbReference>
<dbReference type="RefSeq" id="XP_009795322.1">
    <property type="nucleotide sequence ID" value="XM_009797020.1"/>
</dbReference>
<gene>
    <name evidence="3 4 5 6 7 8" type="primary">LOC104242048</name>
</gene>
<evidence type="ECO:0000259" key="1">
    <source>
        <dbReference type="PROSITE" id="PS50879"/>
    </source>
</evidence>
<dbReference type="Gene3D" id="3.30.420.10">
    <property type="entry name" value="Ribonuclease H-like superfamily/Ribonuclease H"/>
    <property type="match status" value="1"/>
</dbReference>
<evidence type="ECO:0000313" key="7">
    <source>
        <dbReference type="RefSeq" id="XP_009795326.1"/>
    </source>
</evidence>
<dbReference type="PANTHER" id="PTHR47723:SF23">
    <property type="entry name" value="REVERSE TRANSCRIPTASE-LIKE PROTEIN"/>
    <property type="match status" value="1"/>
</dbReference>
<evidence type="ECO:0000313" key="4">
    <source>
        <dbReference type="RefSeq" id="XP_009795323.1"/>
    </source>
</evidence>
<reference evidence="3 4" key="2">
    <citation type="submission" date="2025-04" db="UniProtKB">
        <authorList>
            <consortium name="RefSeq"/>
        </authorList>
    </citation>
    <scope>IDENTIFICATION</scope>
    <source>
        <tissue evidence="3 4">Leaf</tissue>
    </source>
</reference>
<dbReference type="GO" id="GO:0003676">
    <property type="term" value="F:nucleic acid binding"/>
    <property type="evidence" value="ECO:0007669"/>
    <property type="project" value="InterPro"/>
</dbReference>
<dbReference type="AlphaFoldDB" id="A0A1U7XTG6"/>
<dbReference type="PROSITE" id="PS50879">
    <property type="entry name" value="RNASE_H_1"/>
    <property type="match status" value="1"/>
</dbReference>
<reference evidence="2" key="1">
    <citation type="journal article" date="2013" name="Genome Biol.">
        <title>Reference genomes and transcriptomes of Nicotiana sylvestris and Nicotiana tomentosiformis.</title>
        <authorList>
            <person name="Sierro N."/>
            <person name="Battey J.N."/>
            <person name="Ouadi S."/>
            <person name="Bovet L."/>
            <person name="Goepfert S."/>
            <person name="Bakaher N."/>
            <person name="Peitsch M.C."/>
            <person name="Ivanov N.V."/>
        </authorList>
    </citation>
    <scope>NUCLEOTIDE SEQUENCE [LARGE SCALE GENOMIC DNA]</scope>
</reference>
<dbReference type="Proteomes" id="UP000189701">
    <property type="component" value="Unplaced"/>
</dbReference>
<sequence length="136" mass="15289">MIAEFYIVTVRESLRNTVTIGVKWEPPYGRHYKINIDGAALDNPRIGGIGGVFRTSSGDWIIGFMENMFHTTNTLKEMIALLRGLQIAEQRGLTPLEIVTDNRVFDVTSKDKNIITKVSALDYIMKPAGVIDFLQE</sequence>
<dbReference type="RefSeq" id="XP_009795327.1">
    <property type="nucleotide sequence ID" value="XM_009797025.1"/>
</dbReference>
<evidence type="ECO:0000313" key="8">
    <source>
        <dbReference type="RefSeq" id="XP_009795327.1"/>
    </source>
</evidence>
<evidence type="ECO:0000313" key="2">
    <source>
        <dbReference type="Proteomes" id="UP000189701"/>
    </source>
</evidence>
<dbReference type="InterPro" id="IPR044730">
    <property type="entry name" value="RNase_H-like_dom_plant"/>
</dbReference>
<protein>
    <submittedName>
        <fullName evidence="3 4">Uncharacterized protein LOC104242048</fullName>
    </submittedName>
</protein>
<dbReference type="OrthoDB" id="1306118at2759"/>
<dbReference type="InterPro" id="IPR036397">
    <property type="entry name" value="RNaseH_sf"/>
</dbReference>
<dbReference type="GO" id="GO:0004523">
    <property type="term" value="F:RNA-DNA hybrid ribonuclease activity"/>
    <property type="evidence" value="ECO:0007669"/>
    <property type="project" value="InterPro"/>
</dbReference>
<organism evidence="2 8">
    <name type="scientific">Nicotiana sylvestris</name>
    <name type="common">Wood tobacco</name>
    <name type="synonym">South American tobacco</name>
    <dbReference type="NCBI Taxonomy" id="4096"/>
    <lineage>
        <taxon>Eukaryota</taxon>
        <taxon>Viridiplantae</taxon>
        <taxon>Streptophyta</taxon>
        <taxon>Embryophyta</taxon>
        <taxon>Tracheophyta</taxon>
        <taxon>Spermatophyta</taxon>
        <taxon>Magnoliopsida</taxon>
        <taxon>eudicotyledons</taxon>
        <taxon>Gunneridae</taxon>
        <taxon>Pentapetalae</taxon>
        <taxon>asterids</taxon>
        <taxon>lamiids</taxon>
        <taxon>Solanales</taxon>
        <taxon>Solanaceae</taxon>
        <taxon>Nicotianoideae</taxon>
        <taxon>Nicotianeae</taxon>
        <taxon>Nicotiana</taxon>
    </lineage>
</organism>
<evidence type="ECO:0000313" key="3">
    <source>
        <dbReference type="RefSeq" id="XP_009795322.1"/>
    </source>
</evidence>
<keyword evidence="2" id="KW-1185">Reference proteome</keyword>
<dbReference type="RefSeq" id="XP_009795326.1">
    <property type="nucleotide sequence ID" value="XM_009797024.1"/>
</dbReference>
<dbReference type="RefSeq" id="XP_009795325.1">
    <property type="nucleotide sequence ID" value="XM_009797023.1"/>
</dbReference>
<dbReference type="InterPro" id="IPR012337">
    <property type="entry name" value="RNaseH-like_sf"/>
</dbReference>
<dbReference type="Pfam" id="PF13456">
    <property type="entry name" value="RVT_3"/>
    <property type="match status" value="1"/>
</dbReference>
<dbReference type="SUPFAM" id="SSF53098">
    <property type="entry name" value="Ribonuclease H-like"/>
    <property type="match status" value="1"/>
</dbReference>
<dbReference type="RefSeq" id="XP_009795324.1">
    <property type="nucleotide sequence ID" value="XM_009797022.1"/>
</dbReference>
<dbReference type="RefSeq" id="XP_009795323.1">
    <property type="nucleotide sequence ID" value="XM_009797021.1"/>
</dbReference>
<dbReference type="PANTHER" id="PTHR47723">
    <property type="entry name" value="OS05G0353850 PROTEIN"/>
    <property type="match status" value="1"/>
</dbReference>
<dbReference type="eggNOG" id="KOG1075">
    <property type="taxonomic scope" value="Eukaryota"/>
</dbReference>
<evidence type="ECO:0000313" key="5">
    <source>
        <dbReference type="RefSeq" id="XP_009795324.1"/>
    </source>
</evidence>
<accession>A0A1U7XTG6</accession>
<proteinExistence type="predicted"/>
<dbReference type="InterPro" id="IPR053151">
    <property type="entry name" value="RNase_H-like"/>
</dbReference>
<feature type="domain" description="RNase H type-1" evidence="1">
    <location>
        <begin position="28"/>
        <end position="136"/>
    </location>
</feature>